<evidence type="ECO:0000313" key="8">
    <source>
        <dbReference type="Proteomes" id="UP001146670"/>
    </source>
</evidence>
<dbReference type="SUPFAM" id="SSF102215">
    <property type="entry name" value="Creatininase"/>
    <property type="match status" value="1"/>
</dbReference>
<dbReference type="RefSeq" id="WP_268752059.1">
    <property type="nucleotide sequence ID" value="NZ_JAPRFQ010000001.1"/>
</dbReference>
<reference evidence="7" key="1">
    <citation type="submission" date="2022-12" db="EMBL/GenBank/DDBJ databases">
        <title>Description and comparative metabolic analysis of Aerococcus sp. nov., isolated from the feces of a pig.</title>
        <authorList>
            <person name="Chang Y.-H."/>
        </authorList>
    </citation>
    <scope>NUCLEOTIDE SEQUENCE</scope>
    <source>
        <strain evidence="7">YH-aer222</strain>
    </source>
</reference>
<evidence type="ECO:0000256" key="6">
    <source>
        <dbReference type="SAM" id="MobiDB-lite"/>
    </source>
</evidence>
<dbReference type="GO" id="GO:0016811">
    <property type="term" value="F:hydrolase activity, acting on carbon-nitrogen (but not peptide) bonds, in linear amides"/>
    <property type="evidence" value="ECO:0007669"/>
    <property type="project" value="TreeGrafter"/>
</dbReference>
<keyword evidence="2" id="KW-0479">Metal-binding</keyword>
<feature type="region of interest" description="Disordered" evidence="6">
    <location>
        <begin position="271"/>
        <end position="339"/>
    </location>
</feature>
<dbReference type="InterPro" id="IPR003785">
    <property type="entry name" value="Creatininase/forma_Hydrolase"/>
</dbReference>
<sequence length="339" mass="38088">MELRRHFLNQLTNQEVEAYLNQEDVVLVPFGPTEVHGGMPLDCETVVSQGLALILAKRVNCLVLPNIPYIYSGATASARGTIQLTVKESSQLLYGVAKSLLQSGFTRQIYFSLHGPAHIPMQPVVRDFFDETGVGILYIDIAMALQQTGLFEGPDMLANFDRMILAAYLLQNRLDEVPLTTEFDHEFPNDSGQFGYLKKQAYESGAIGYYFADLGEHMPTTAIPDEETRLKLAKEGLPMLERVADQIDLPRILDEMTIHADYVDQVLNSRPNSPAAFNQKPGQIKKHSNVKRNEPNTDEAQSDVNQATNLKQSSTNKAKRQPRKRQNRRKKGGLPVKFW</sequence>
<dbReference type="PANTHER" id="PTHR35005:SF1">
    <property type="entry name" value="2-AMINO-5-FORMYLAMINO-6-RIBOSYLAMINOPYRIMIDIN-4(3H)-ONE 5'-MONOPHOSPHATE DEFORMYLASE"/>
    <property type="match status" value="1"/>
</dbReference>
<keyword evidence="8" id="KW-1185">Reference proteome</keyword>
<dbReference type="Pfam" id="PF02633">
    <property type="entry name" value="Creatininase"/>
    <property type="match status" value="1"/>
</dbReference>
<protein>
    <submittedName>
        <fullName evidence="7">Creatininase family protein</fullName>
    </submittedName>
</protein>
<dbReference type="GO" id="GO:0009231">
    <property type="term" value="P:riboflavin biosynthetic process"/>
    <property type="evidence" value="ECO:0007669"/>
    <property type="project" value="TreeGrafter"/>
</dbReference>
<evidence type="ECO:0000256" key="1">
    <source>
        <dbReference type="ARBA" id="ARBA00001947"/>
    </source>
</evidence>
<evidence type="ECO:0000256" key="3">
    <source>
        <dbReference type="ARBA" id="ARBA00022801"/>
    </source>
</evidence>
<evidence type="ECO:0000256" key="4">
    <source>
        <dbReference type="ARBA" id="ARBA00022833"/>
    </source>
</evidence>
<evidence type="ECO:0000313" key="7">
    <source>
        <dbReference type="EMBL" id="MCZ0725746.1"/>
    </source>
</evidence>
<dbReference type="Proteomes" id="UP001146670">
    <property type="component" value="Unassembled WGS sequence"/>
</dbReference>
<keyword evidence="4" id="KW-0862">Zinc</keyword>
<organism evidence="7 8">
    <name type="scientific">Aerococcus kribbianus</name>
    <dbReference type="NCBI Taxonomy" id="2999064"/>
    <lineage>
        <taxon>Bacteria</taxon>
        <taxon>Bacillati</taxon>
        <taxon>Bacillota</taxon>
        <taxon>Bacilli</taxon>
        <taxon>Lactobacillales</taxon>
        <taxon>Aerococcaceae</taxon>
        <taxon>Aerococcus</taxon>
    </lineage>
</organism>
<evidence type="ECO:0000256" key="2">
    <source>
        <dbReference type="ARBA" id="ARBA00022723"/>
    </source>
</evidence>
<accession>A0A9X3FP94</accession>
<dbReference type="PANTHER" id="PTHR35005">
    <property type="entry name" value="3-DEHYDRO-SCYLLO-INOSOSE HYDROLASE"/>
    <property type="match status" value="1"/>
</dbReference>
<dbReference type="EMBL" id="JAPRFR010000001">
    <property type="protein sequence ID" value="MCZ0725746.1"/>
    <property type="molecule type" value="Genomic_DNA"/>
</dbReference>
<proteinExistence type="inferred from homology"/>
<comment type="similarity">
    <text evidence="5">Belongs to the creatininase superfamily.</text>
</comment>
<comment type="caution">
    <text evidence="7">The sequence shown here is derived from an EMBL/GenBank/DDBJ whole genome shotgun (WGS) entry which is preliminary data.</text>
</comment>
<feature type="compositionally biased region" description="Polar residues" evidence="6">
    <location>
        <begin position="302"/>
        <end position="315"/>
    </location>
</feature>
<gene>
    <name evidence="7" type="ORF">OW157_04065</name>
</gene>
<name>A0A9X3FP94_9LACT</name>
<dbReference type="Gene3D" id="3.40.50.10310">
    <property type="entry name" value="Creatininase"/>
    <property type="match status" value="1"/>
</dbReference>
<dbReference type="AlphaFoldDB" id="A0A9X3FP94"/>
<dbReference type="InterPro" id="IPR024087">
    <property type="entry name" value="Creatininase-like_sf"/>
</dbReference>
<dbReference type="GO" id="GO:0046872">
    <property type="term" value="F:metal ion binding"/>
    <property type="evidence" value="ECO:0007669"/>
    <property type="project" value="UniProtKB-KW"/>
</dbReference>
<evidence type="ECO:0000256" key="5">
    <source>
        <dbReference type="ARBA" id="ARBA00024029"/>
    </source>
</evidence>
<keyword evidence="3" id="KW-0378">Hydrolase</keyword>
<comment type="cofactor">
    <cofactor evidence="1">
        <name>Zn(2+)</name>
        <dbReference type="ChEBI" id="CHEBI:29105"/>
    </cofactor>
</comment>
<feature type="compositionally biased region" description="Basic residues" evidence="6">
    <location>
        <begin position="317"/>
        <end position="332"/>
    </location>
</feature>